<evidence type="ECO:0000256" key="2">
    <source>
        <dbReference type="ARBA" id="ARBA00022723"/>
    </source>
</evidence>
<dbReference type="InterPro" id="IPR001818">
    <property type="entry name" value="Pept_M10_metallopeptidase"/>
</dbReference>
<dbReference type="GO" id="GO:0031012">
    <property type="term" value="C:extracellular matrix"/>
    <property type="evidence" value="ECO:0007669"/>
    <property type="project" value="InterPro"/>
</dbReference>
<evidence type="ECO:0000313" key="6">
    <source>
        <dbReference type="EMBL" id="GAD16331.1"/>
    </source>
</evidence>
<dbReference type="GO" id="GO:0008270">
    <property type="term" value="F:zinc ion binding"/>
    <property type="evidence" value="ECO:0007669"/>
    <property type="project" value="InterPro"/>
</dbReference>
<sequence length="414" mass="45464">MIMKQKRGILTMILAAVFSIGIMGSINPAQNAEAKRTVKIVKVQKVASKPYRATKGYMYNSAKLTKKIHNLKNYKNTTFYSKKRVTIKTTQNKKAYYTYVANKSGKIKGYVYSKYLKLYQPKTITIVGIPTDPSTTQTKPTASKLISKTDLQSLIDASPDLDPTGQLLSLTAGDYATYQSVFDKNFNVGDYANDGVFNNDQASIYVRSAQLIPYVQKAMDKWNSALGSTVFTLGTAQDHSLTLGFGNGQADGWDGVFDGSGVEVDYVSFHDSTYPYGPMPLSSSQTISVKLSTDDSDGAGDGMAAHVANRVHYDATNHYLTTTVTGTPSQLLENYWVGVITHELGHSLGLDHTPYFGDIMAAQSSVEDGQSQENEKYNWTDYKDSDGTQGGALTATLSQRDIDRAKLTKLLGYW</sequence>
<accession>S4NK88</accession>
<dbReference type="Proteomes" id="UP000016361">
    <property type="component" value="Unassembled WGS sequence"/>
</dbReference>
<proteinExistence type="predicted"/>
<keyword evidence="2" id="KW-0479">Metal-binding</keyword>
<dbReference type="InterPro" id="IPR024079">
    <property type="entry name" value="MetalloPept_cat_dom_sf"/>
</dbReference>
<dbReference type="EMBL" id="BASH01000002">
    <property type="protein sequence ID" value="GAD16331.1"/>
    <property type="molecule type" value="Genomic_DNA"/>
</dbReference>
<dbReference type="eggNOG" id="ENOG50300RR">
    <property type="taxonomic scope" value="Bacteria"/>
</dbReference>
<evidence type="ECO:0000256" key="1">
    <source>
        <dbReference type="ARBA" id="ARBA00022670"/>
    </source>
</evidence>
<dbReference type="Pfam" id="PF00413">
    <property type="entry name" value="Peptidase_M10"/>
    <property type="match status" value="1"/>
</dbReference>
<name>S4NK88_9LACO</name>
<keyword evidence="1" id="KW-0645">Protease</keyword>
<evidence type="ECO:0000256" key="4">
    <source>
        <dbReference type="ARBA" id="ARBA00022833"/>
    </source>
</evidence>
<dbReference type="GO" id="GO:0004222">
    <property type="term" value="F:metalloendopeptidase activity"/>
    <property type="evidence" value="ECO:0007669"/>
    <property type="project" value="InterPro"/>
</dbReference>
<evidence type="ECO:0000256" key="3">
    <source>
        <dbReference type="ARBA" id="ARBA00022801"/>
    </source>
</evidence>
<gene>
    <name evidence="6" type="ORF">LOT_0869</name>
</gene>
<dbReference type="STRING" id="1423780.FD05_GL000372"/>
<dbReference type="InterPro" id="IPR006026">
    <property type="entry name" value="Peptidase_Metallo"/>
</dbReference>
<dbReference type="SMART" id="SM00235">
    <property type="entry name" value="ZnMc"/>
    <property type="match status" value="1"/>
</dbReference>
<evidence type="ECO:0000259" key="5">
    <source>
        <dbReference type="SMART" id="SM00235"/>
    </source>
</evidence>
<dbReference type="SUPFAM" id="SSF55486">
    <property type="entry name" value="Metalloproteases ('zincins'), catalytic domain"/>
    <property type="match status" value="1"/>
</dbReference>
<evidence type="ECO:0000313" key="7">
    <source>
        <dbReference type="Proteomes" id="UP000016361"/>
    </source>
</evidence>
<keyword evidence="3" id="KW-0378">Hydrolase</keyword>
<reference evidence="7" key="1">
    <citation type="journal article" date="2013" name="Genome Announc.">
        <title>Draft Genome Sequence of D-Branched-Chain Amino Acid Producer Lactobacillus otakiensis JCM 15040T, Isolated from a Traditional Japanese Pickle.</title>
        <authorList>
            <person name="Doi K."/>
            <person name="Mori K."/>
            <person name="Mutaguchi Y."/>
            <person name="Tashiro K."/>
            <person name="Fujino Y."/>
            <person name="Ohmori T."/>
            <person name="Kuhara S."/>
            <person name="Ohshima T."/>
        </authorList>
    </citation>
    <scope>NUCLEOTIDE SEQUENCE [LARGE SCALE GENOMIC DNA]</scope>
    <source>
        <strain evidence="7">JCM 15040</strain>
    </source>
</reference>
<dbReference type="AlphaFoldDB" id="S4NK88"/>
<comment type="caution">
    <text evidence="6">The sequence shown here is derived from an EMBL/GenBank/DDBJ whole genome shotgun (WGS) entry which is preliminary data.</text>
</comment>
<protein>
    <submittedName>
        <fullName evidence="6">Peptidase M10A and M12B matrixinand adamalysin</fullName>
    </submittedName>
</protein>
<organism evidence="6 7">
    <name type="scientific">Lentilactobacillus otakiensis DSM 19908 = JCM 15040</name>
    <dbReference type="NCBI Taxonomy" id="1423780"/>
    <lineage>
        <taxon>Bacteria</taxon>
        <taxon>Bacillati</taxon>
        <taxon>Bacillota</taxon>
        <taxon>Bacilli</taxon>
        <taxon>Lactobacillales</taxon>
        <taxon>Lactobacillaceae</taxon>
        <taxon>Lentilactobacillus</taxon>
    </lineage>
</organism>
<dbReference type="Gene3D" id="3.40.390.10">
    <property type="entry name" value="Collagenase (Catalytic Domain)"/>
    <property type="match status" value="1"/>
</dbReference>
<feature type="domain" description="Peptidase metallopeptidase" evidence="5">
    <location>
        <begin position="193"/>
        <end position="389"/>
    </location>
</feature>
<dbReference type="GO" id="GO:0006508">
    <property type="term" value="P:proteolysis"/>
    <property type="evidence" value="ECO:0007669"/>
    <property type="project" value="UniProtKB-KW"/>
</dbReference>
<keyword evidence="4" id="KW-0862">Zinc</keyword>
<keyword evidence="7" id="KW-1185">Reference proteome</keyword>
<dbReference type="PATRIC" id="fig|1423780.4.peg.372"/>